<accession>A0ABQ0KWG7</accession>
<dbReference type="EMBL" id="DF838421">
    <property type="protein sequence ID" value="GAT42900.1"/>
    <property type="molecule type" value="Genomic_DNA"/>
</dbReference>
<protein>
    <submittedName>
        <fullName evidence="2">Uncharacterized protein</fullName>
    </submittedName>
</protein>
<gene>
    <name evidence="2" type="ORF">MCHLO_00597</name>
</gene>
<evidence type="ECO:0000313" key="2">
    <source>
        <dbReference type="EMBL" id="GAT42900.1"/>
    </source>
</evidence>
<sequence length="211" mass="25012">MPRKRTRLTEEDVKASNLAYSRRYEASERGKKKRAQRAARKHRRKQLPLCLDGFARNLDEEIYAEADFTPPRHKTAFQQSFKGELGFLFPFVMAPPYTEESLHEDQARTEMRNPQILGFKVQGRLMNWEDDQESMWLEELRLNTRLVWLEKRAAEVERMYEHWLRLSKLDEEGFDESTTVGKVTAALTKIHRAWAARRVVRLRELSCLEDV</sequence>
<organism evidence="2 3">
    <name type="scientific">Mycena chlorophos</name>
    <name type="common">Agaric fungus</name>
    <name type="synonym">Agaricus chlorophos</name>
    <dbReference type="NCBI Taxonomy" id="658473"/>
    <lineage>
        <taxon>Eukaryota</taxon>
        <taxon>Fungi</taxon>
        <taxon>Dikarya</taxon>
        <taxon>Basidiomycota</taxon>
        <taxon>Agaricomycotina</taxon>
        <taxon>Agaricomycetes</taxon>
        <taxon>Agaricomycetidae</taxon>
        <taxon>Agaricales</taxon>
        <taxon>Marasmiineae</taxon>
        <taxon>Mycenaceae</taxon>
        <taxon>Mycena</taxon>
    </lineage>
</organism>
<proteinExistence type="predicted"/>
<dbReference type="Proteomes" id="UP000815677">
    <property type="component" value="Unassembled WGS sequence"/>
</dbReference>
<evidence type="ECO:0000256" key="1">
    <source>
        <dbReference type="SAM" id="MobiDB-lite"/>
    </source>
</evidence>
<keyword evidence="3" id="KW-1185">Reference proteome</keyword>
<name>A0ABQ0KWG7_MYCCL</name>
<reference evidence="2" key="1">
    <citation type="submission" date="2014-09" db="EMBL/GenBank/DDBJ databases">
        <title>Genome sequence of the luminous mushroom Mycena chlorophos for searching fungal bioluminescence genes.</title>
        <authorList>
            <person name="Tanaka Y."/>
            <person name="Kasuga D."/>
            <person name="Oba Y."/>
            <person name="Hase S."/>
            <person name="Sato K."/>
            <person name="Oba Y."/>
            <person name="Sakakibara Y."/>
        </authorList>
    </citation>
    <scope>NUCLEOTIDE SEQUENCE</scope>
</reference>
<feature type="compositionally biased region" description="Basic residues" evidence="1">
    <location>
        <begin position="30"/>
        <end position="42"/>
    </location>
</feature>
<evidence type="ECO:0000313" key="3">
    <source>
        <dbReference type="Proteomes" id="UP000815677"/>
    </source>
</evidence>
<feature type="region of interest" description="Disordered" evidence="1">
    <location>
        <begin position="22"/>
        <end position="42"/>
    </location>
</feature>